<sequence>MPFGIVELSAEEQERQILAERKSKAAKACTQAISKATEKIKVATKVGQEQPTDGMGDHLLEAMIKDITAQALKVTEARAELQRAVDRDEVGDDVIAALTAACEKFDTIHKKFQNSSKPPKGEAKSKEPTEVQTTIYEGFEGDRKEVETTIPVLDPHELLDFLQTELKLICPLEKVREYWKHLREHGNPFALAFPGSDSHVPFTIYGDELTLGKDAKDKVTGIFLQLTLFKPRAARQGMWLLCAVQDAVMVHDNMKTLKPLLEHVVWSCNQAFEGRYPCVSKDGAPLRGLKAQKAGAEFAGGARFACCEYRGDWKWHEPHAETVANSRFEEVLLFMRCRGPLTLLKGFDISMVKFCSMHVCNLGLVHTASGGALTAFSRWFSGNEAAKRYLQLPWHYHRCYAARIGAEPQMAHLAKNSDNQVFLEMMDEEMSGGRI</sequence>
<keyword evidence="2" id="KW-1185">Reference proteome</keyword>
<accession>A0A1Q9CHS7</accession>
<dbReference type="EMBL" id="LSRX01001189">
    <property type="protein sequence ID" value="OLP82480.1"/>
    <property type="molecule type" value="Genomic_DNA"/>
</dbReference>
<evidence type="ECO:0000313" key="1">
    <source>
        <dbReference type="EMBL" id="OLP82480.1"/>
    </source>
</evidence>
<organism evidence="1 2">
    <name type="scientific">Symbiodinium microadriaticum</name>
    <name type="common">Dinoflagellate</name>
    <name type="synonym">Zooxanthella microadriatica</name>
    <dbReference type="NCBI Taxonomy" id="2951"/>
    <lineage>
        <taxon>Eukaryota</taxon>
        <taxon>Sar</taxon>
        <taxon>Alveolata</taxon>
        <taxon>Dinophyceae</taxon>
        <taxon>Suessiales</taxon>
        <taxon>Symbiodiniaceae</taxon>
        <taxon>Symbiodinium</taxon>
    </lineage>
</organism>
<dbReference type="OrthoDB" id="432538at2759"/>
<dbReference type="AlphaFoldDB" id="A0A1Q9CHS7"/>
<comment type="caution">
    <text evidence="1">The sequence shown here is derived from an EMBL/GenBank/DDBJ whole genome shotgun (WGS) entry which is preliminary data.</text>
</comment>
<reference evidence="1 2" key="1">
    <citation type="submission" date="2016-02" db="EMBL/GenBank/DDBJ databases">
        <title>Genome analysis of coral dinoflagellate symbionts highlights evolutionary adaptations to a symbiotic lifestyle.</title>
        <authorList>
            <person name="Aranda M."/>
            <person name="Li Y."/>
            <person name="Liew Y.J."/>
            <person name="Baumgarten S."/>
            <person name="Simakov O."/>
            <person name="Wilson M."/>
            <person name="Piel J."/>
            <person name="Ashoor H."/>
            <person name="Bougouffa S."/>
            <person name="Bajic V.B."/>
            <person name="Ryu T."/>
            <person name="Ravasi T."/>
            <person name="Bayer T."/>
            <person name="Micklem G."/>
            <person name="Kim H."/>
            <person name="Bhak J."/>
            <person name="Lajeunesse T.C."/>
            <person name="Voolstra C.R."/>
        </authorList>
    </citation>
    <scope>NUCLEOTIDE SEQUENCE [LARGE SCALE GENOMIC DNA]</scope>
    <source>
        <strain evidence="1 2">CCMP2467</strain>
    </source>
</reference>
<proteinExistence type="predicted"/>
<dbReference type="Proteomes" id="UP000186817">
    <property type="component" value="Unassembled WGS sequence"/>
</dbReference>
<protein>
    <submittedName>
        <fullName evidence="1">Uncharacterized protein</fullName>
    </submittedName>
</protein>
<name>A0A1Q9CHS7_SYMMI</name>
<evidence type="ECO:0000313" key="2">
    <source>
        <dbReference type="Proteomes" id="UP000186817"/>
    </source>
</evidence>
<gene>
    <name evidence="1" type="ORF">AK812_SmicGene36860</name>
</gene>